<evidence type="ECO:0008006" key="4">
    <source>
        <dbReference type="Google" id="ProtNLM"/>
    </source>
</evidence>
<reference evidence="3" key="1">
    <citation type="submission" date="2016-03" db="EMBL/GenBank/DDBJ databases">
        <title>Updated assembly of Pseudogymnoascus destructans, the fungus causing white-nose syndrome of bats.</title>
        <authorList>
            <person name="Palmer J.M."/>
            <person name="Drees K.P."/>
            <person name="Foster J.T."/>
            <person name="Lindner D.L."/>
        </authorList>
    </citation>
    <scope>NUCLEOTIDE SEQUENCE [LARGE SCALE GENOMIC DNA]</scope>
    <source>
        <strain evidence="3">20631-21</strain>
    </source>
</reference>
<dbReference type="eggNOG" id="ENOG502SIPH">
    <property type="taxonomic scope" value="Eukaryota"/>
</dbReference>
<dbReference type="SUPFAM" id="SSF55394">
    <property type="entry name" value="Bactericidal permeability-increasing protein, BPI"/>
    <property type="match status" value="1"/>
</dbReference>
<dbReference type="Pfam" id="PF14613">
    <property type="entry name" value="HAM1_C"/>
    <property type="match status" value="1"/>
</dbReference>
<dbReference type="GeneID" id="36290155"/>
<dbReference type="RefSeq" id="XP_024322062.1">
    <property type="nucleotide sequence ID" value="XM_024470683.1"/>
</dbReference>
<dbReference type="Proteomes" id="UP000077154">
    <property type="component" value="Unassembled WGS sequence"/>
</dbReference>
<dbReference type="Gene3D" id="3.15.10.10">
    <property type="entry name" value="Bactericidal permeability-increasing protein, domain 1"/>
    <property type="match status" value="1"/>
</dbReference>
<feature type="domain" description="HAM1-like C-terminal" evidence="1">
    <location>
        <begin position="592"/>
        <end position="653"/>
    </location>
</feature>
<name>A0A177A565_9PEZI</name>
<accession>A0A177A565</accession>
<feature type="domain" description="HAM1-like N-terminal" evidence="2">
    <location>
        <begin position="225"/>
        <end position="575"/>
    </location>
</feature>
<dbReference type="EMBL" id="KV441402">
    <property type="protein sequence ID" value="OAF56770.1"/>
    <property type="molecule type" value="Genomic_DNA"/>
</dbReference>
<dbReference type="VEuPathDB" id="FungiDB:GMDG_01537"/>
<evidence type="ECO:0000313" key="3">
    <source>
        <dbReference type="EMBL" id="OAF56770.1"/>
    </source>
</evidence>
<dbReference type="InterPro" id="IPR045967">
    <property type="entry name" value="HAM1-like_N"/>
</dbReference>
<dbReference type="Pfam" id="PF19343">
    <property type="entry name" value="HAM1_N"/>
    <property type="match status" value="2"/>
</dbReference>
<gene>
    <name evidence="3" type="ORF">VC83_07105</name>
</gene>
<dbReference type="AlphaFoldDB" id="A0A177A565"/>
<dbReference type="OrthoDB" id="5407957at2759"/>
<evidence type="ECO:0000259" key="2">
    <source>
        <dbReference type="Pfam" id="PF19343"/>
    </source>
</evidence>
<sequence length="743" mass="83615">MSSCFPFRRKRDSETTPLLPQYNDSTILQRRIYQKLHSYQMVRALGMGYMPSTDQLVVNIQTLIASDALNPDAPGLNRSSWLLLKYLKQWLYDFIEMLRNKSDQDQIQDFIWAASRAKISLDSDDVIRAATSTNVRLDASNAYESIKTIGSLLLTNSDFRMFLQDLNVLGRQVLADTANELSEAAEIAAAQIEPPDSQSQALKEPGNEEWPVPTMGDLLGETTEITDSVVDGVKSTGQATENSLKDKLSGEEKDSLLFRLKSAVTKLRKRNDYSKSVSMIGLLIKRHAKIYSRAADETIGTLQDDVETNEELDRAVRLGWQLLRSFGKKEAWDELERRFKKVVGHAQTDSEFESLMGDIASSIQDILMNPGFFESSTSRNGDAKWNHTGSTILSPLRRDIDRLLEQARLTCETVADDDDISKIIRNSLRVSAILSPVQGGTNDELLVDTYSVFVPLLIQAIQYIPIPRLEVSAPAIDLLFENLILEPGRTINHTSFLPFKLNINTNNDLTIRKARYRTISSLTTLVTVNLQGLSIRADEVGFWLRAHKGLLRLADEGIASLELDDRGIDIAIDFEIGKGHIEKILSLRNVKVKIHHLNYSLRRSKFACLAWIFKPIVRRIIRKVLERKLSSAIEDGIHAANRELLYARERLRATRISDPKDLHTFVRAIITRLVPEEDPDLYTNIGVVGGANELGNVFAGVYAPGSIVKLWKEEAREAAQRVEDNEVKGWRNEIFDVQAGPIA</sequence>
<dbReference type="InterPro" id="IPR017943">
    <property type="entry name" value="Bactericidal_perm-incr_a/b_dom"/>
</dbReference>
<evidence type="ECO:0000259" key="1">
    <source>
        <dbReference type="Pfam" id="PF14613"/>
    </source>
</evidence>
<organism evidence="3">
    <name type="scientific">Pseudogymnoascus destructans</name>
    <dbReference type="NCBI Taxonomy" id="655981"/>
    <lineage>
        <taxon>Eukaryota</taxon>
        <taxon>Fungi</taxon>
        <taxon>Dikarya</taxon>
        <taxon>Ascomycota</taxon>
        <taxon>Pezizomycotina</taxon>
        <taxon>Leotiomycetes</taxon>
        <taxon>Thelebolales</taxon>
        <taxon>Thelebolaceae</taxon>
        <taxon>Pseudogymnoascus</taxon>
    </lineage>
</organism>
<dbReference type="GO" id="GO:0008289">
    <property type="term" value="F:lipid binding"/>
    <property type="evidence" value="ECO:0007669"/>
    <property type="project" value="InterPro"/>
</dbReference>
<dbReference type="InterPro" id="IPR027842">
    <property type="entry name" value="HAM1-like_C"/>
</dbReference>
<dbReference type="PANTHER" id="PTHR31138">
    <property type="entry name" value="CHROMOSOME 19, WHOLE GENOME SHOTGUN SEQUENCE"/>
    <property type="match status" value="1"/>
</dbReference>
<proteinExistence type="predicted"/>
<dbReference type="PANTHER" id="PTHR31138:SF4">
    <property type="entry name" value="DUF5923 DOMAIN-CONTAINING PROTEIN"/>
    <property type="match status" value="1"/>
</dbReference>
<protein>
    <recommendedName>
        <fullName evidence="4">Bactericidal permeability-increasing protein</fullName>
    </recommendedName>
</protein>
<feature type="domain" description="HAM1-like N-terminal" evidence="2">
    <location>
        <begin position="26"/>
        <end position="193"/>
    </location>
</feature>